<dbReference type="InterPro" id="IPR035189">
    <property type="entry name" value="Std1/Mth1"/>
</dbReference>
<protein>
    <submittedName>
        <fullName evidence="1">Uncharacterized protein</fullName>
    </submittedName>
</protein>
<accession>A0AA35JGY6</accession>
<evidence type="ECO:0000313" key="1">
    <source>
        <dbReference type="EMBL" id="CAI4058746.1"/>
    </source>
</evidence>
<sequence length="433" mass="49112">MFVSPPPATSKNQVLQRRPVDSANTSNGFTSSLQTIPENTMNSTDNVSFQSMPLSVSSSQSTTSPRRDNFVNAPPEYTDRARDEIKKRLLASSPSRRSHHSSGMHSASRRSSVDESGSLLSDNASSYQSSLFSTPSTVHTQLTNESAFSDFPNQKLVTRISLDDALPKTFYDMYSPDILLADPSNILCNGRPKFTKRELLDWDLNDIRSLLIVEKSRPEWGNQLPEVITVGNNMPQFRLQLLPLYSSDEAIIATLVHSDLYMEANLDYEFKLTSAKYTVATARKRHEHIIGRNEAIMNLSKPEWRNIIENYLLNIAVEAQCRFDFKQRCSEYKKWKLQQSNLKKPDMPPPSLIPRRNSTETKSLLKKALLKNFQLKNPNNDLDELMMRPGTASNQQGKNKVSLSKEEKATIWSQCQAQVYQRLGLDWQPDSVS</sequence>
<evidence type="ECO:0000313" key="2">
    <source>
        <dbReference type="Proteomes" id="UP001162087"/>
    </source>
</evidence>
<reference evidence="1" key="1">
    <citation type="submission" date="2022-10" db="EMBL/GenBank/DDBJ databases">
        <authorList>
            <person name="Byrne P K."/>
        </authorList>
    </citation>
    <scope>NUCLEOTIDE SEQUENCE</scope>
    <source>
        <strain evidence="1">IFO1802</strain>
    </source>
</reference>
<gene>
    <name evidence="1" type="primary">SKDI04G4890</name>
    <name evidence="1" type="ORF">SKDI_04G4890</name>
</gene>
<dbReference type="Pfam" id="PF17235">
    <property type="entry name" value="STD1"/>
    <property type="match status" value="1"/>
</dbReference>
<dbReference type="OrthoDB" id="4081967at2759"/>
<dbReference type="Proteomes" id="UP001162087">
    <property type="component" value="Chromosome 4"/>
</dbReference>
<organism evidence="1 2">
    <name type="scientific">Saccharomyces kudriavzevii (strain ATCC MYA-4449 / AS 2.2408 / CBS 8840 / NBRC 1802 / NCYC 2889)</name>
    <name type="common">Yeast</name>
    <dbReference type="NCBI Taxonomy" id="226230"/>
    <lineage>
        <taxon>Eukaryota</taxon>
        <taxon>Fungi</taxon>
        <taxon>Dikarya</taxon>
        <taxon>Ascomycota</taxon>
        <taxon>Saccharomycotina</taxon>
        <taxon>Saccharomycetes</taxon>
        <taxon>Saccharomycetales</taxon>
        <taxon>Saccharomycetaceae</taxon>
        <taxon>Saccharomyces</taxon>
    </lineage>
</organism>
<proteinExistence type="predicted"/>
<keyword evidence="2" id="KW-1185">Reference proteome</keyword>
<dbReference type="EMBL" id="OX365899">
    <property type="protein sequence ID" value="CAI4058746.1"/>
    <property type="molecule type" value="Genomic_DNA"/>
</dbReference>
<name>A0AA35JGY6_SACK1</name>